<sequence>MSAAFSRAVDLSSLAGPAAAPAGPAGNGARHAAPDTGRHRAAAPDAAADPNAPLTVIDATETSFQADVIDRSMTTPVVIDFWADWCQPCKTLSPTLENLAAEGGGSWVLVKVDVDANPRLSQALQIQSIPTVMAVIKGQLMEGFQGAIGEAEARQFIAAVLQAGGVEPGAGPAGEAGPPIDPRLEAADDQMAAGDLTAAKALYEQVLVDLPNDPVAKSGIAQADLLLRIDGVDLAAAVSDADAAPDDVAAQTLAADSELVQGEAPAAFARLIRAVRRTAGDDRDAARKHLLKLFEVASPDDPAVAKARRDLASALF</sequence>
<evidence type="ECO:0000256" key="4">
    <source>
        <dbReference type="SAM" id="MobiDB-lite"/>
    </source>
</evidence>
<dbReference type="PANTHER" id="PTHR45663:SF11">
    <property type="entry name" value="GEO12009P1"/>
    <property type="match status" value="1"/>
</dbReference>
<dbReference type="Proteomes" id="UP001500618">
    <property type="component" value="Unassembled WGS sequence"/>
</dbReference>
<dbReference type="Pfam" id="PF00085">
    <property type="entry name" value="Thioredoxin"/>
    <property type="match status" value="1"/>
</dbReference>
<dbReference type="PANTHER" id="PTHR45663">
    <property type="entry name" value="GEO12009P1"/>
    <property type="match status" value="1"/>
</dbReference>
<dbReference type="InterPro" id="IPR013766">
    <property type="entry name" value="Thioredoxin_domain"/>
</dbReference>
<organism evidence="6 7">
    <name type="scientific">Fodinicola feengrottensis</name>
    <dbReference type="NCBI Taxonomy" id="435914"/>
    <lineage>
        <taxon>Bacteria</taxon>
        <taxon>Bacillati</taxon>
        <taxon>Actinomycetota</taxon>
        <taxon>Actinomycetes</taxon>
        <taxon>Mycobacteriales</taxon>
        <taxon>Fodinicola</taxon>
    </lineage>
</organism>
<reference evidence="6 7" key="1">
    <citation type="journal article" date="2019" name="Int. J. Syst. Evol. Microbiol.">
        <title>The Global Catalogue of Microorganisms (GCM) 10K type strain sequencing project: providing services to taxonomists for standard genome sequencing and annotation.</title>
        <authorList>
            <consortium name="The Broad Institute Genomics Platform"/>
            <consortium name="The Broad Institute Genome Sequencing Center for Infectious Disease"/>
            <person name="Wu L."/>
            <person name="Ma J."/>
        </authorList>
    </citation>
    <scope>NUCLEOTIDE SEQUENCE [LARGE SCALE GENOMIC DNA]</scope>
    <source>
        <strain evidence="6 7">JCM 14718</strain>
    </source>
</reference>
<dbReference type="InterPro" id="IPR036249">
    <property type="entry name" value="Thioredoxin-like_sf"/>
</dbReference>
<protein>
    <submittedName>
        <fullName evidence="6">Tetratricopeptide repeat protein</fullName>
    </submittedName>
</protein>
<evidence type="ECO:0000256" key="1">
    <source>
        <dbReference type="ARBA" id="ARBA00003318"/>
    </source>
</evidence>
<gene>
    <name evidence="6" type="ORF">GCM10009765_06150</name>
</gene>
<accession>A0ABN2FU23</accession>
<dbReference type="Gene3D" id="1.25.40.10">
    <property type="entry name" value="Tetratricopeptide repeat domain"/>
    <property type="match status" value="1"/>
</dbReference>
<proteinExistence type="inferred from homology"/>
<dbReference type="Pfam" id="PF14561">
    <property type="entry name" value="TPR_20"/>
    <property type="match status" value="1"/>
</dbReference>
<evidence type="ECO:0000259" key="5">
    <source>
        <dbReference type="PROSITE" id="PS51352"/>
    </source>
</evidence>
<evidence type="ECO:0000313" key="7">
    <source>
        <dbReference type="Proteomes" id="UP001500618"/>
    </source>
</evidence>
<dbReference type="CDD" id="cd02956">
    <property type="entry name" value="ybbN"/>
    <property type="match status" value="1"/>
</dbReference>
<comment type="function">
    <text evidence="1">Participates in various redox reactions through the reversible oxidation of its active center dithiol to a disulfide and catalyzes dithiol-disulfide exchange reactions.</text>
</comment>
<name>A0ABN2FU23_9ACTN</name>
<feature type="region of interest" description="Disordered" evidence="4">
    <location>
        <begin position="17"/>
        <end position="50"/>
    </location>
</feature>
<dbReference type="InterPro" id="IPR011990">
    <property type="entry name" value="TPR-like_helical_dom_sf"/>
</dbReference>
<evidence type="ECO:0000313" key="6">
    <source>
        <dbReference type="EMBL" id="GAA1659564.1"/>
    </source>
</evidence>
<comment type="similarity">
    <text evidence="2">Belongs to the thioredoxin family.</text>
</comment>
<evidence type="ECO:0000256" key="2">
    <source>
        <dbReference type="ARBA" id="ARBA00008987"/>
    </source>
</evidence>
<dbReference type="SUPFAM" id="SSF52833">
    <property type="entry name" value="Thioredoxin-like"/>
    <property type="match status" value="1"/>
</dbReference>
<dbReference type="Gene3D" id="3.40.30.10">
    <property type="entry name" value="Glutaredoxin"/>
    <property type="match status" value="1"/>
</dbReference>
<keyword evidence="7" id="KW-1185">Reference proteome</keyword>
<comment type="caution">
    <text evidence="6">The sequence shown here is derived from an EMBL/GenBank/DDBJ whole genome shotgun (WGS) entry which is preliminary data.</text>
</comment>
<feature type="compositionally biased region" description="Low complexity" evidence="4">
    <location>
        <begin position="17"/>
        <end position="31"/>
    </location>
</feature>
<dbReference type="EMBL" id="BAAANY010000002">
    <property type="protein sequence ID" value="GAA1659564.1"/>
    <property type="molecule type" value="Genomic_DNA"/>
</dbReference>
<dbReference type="PROSITE" id="PS51352">
    <property type="entry name" value="THIOREDOXIN_2"/>
    <property type="match status" value="1"/>
</dbReference>
<feature type="domain" description="Thioredoxin" evidence="5">
    <location>
        <begin position="41"/>
        <end position="162"/>
    </location>
</feature>
<keyword evidence="3" id="KW-0676">Redox-active center</keyword>
<evidence type="ECO:0000256" key="3">
    <source>
        <dbReference type="ARBA" id="ARBA00023284"/>
    </source>
</evidence>